<feature type="transmembrane region" description="Helical" evidence="1">
    <location>
        <begin position="221"/>
        <end position="247"/>
    </location>
</feature>
<dbReference type="Proteomes" id="UP000603912">
    <property type="component" value="Unassembled WGS sequence"/>
</dbReference>
<keyword evidence="1" id="KW-0812">Transmembrane</keyword>
<evidence type="ECO:0008006" key="4">
    <source>
        <dbReference type="Google" id="ProtNLM"/>
    </source>
</evidence>
<keyword evidence="1" id="KW-1133">Transmembrane helix</keyword>
<feature type="transmembrane region" description="Helical" evidence="1">
    <location>
        <begin position="27"/>
        <end position="46"/>
    </location>
</feature>
<gene>
    <name evidence="2" type="ORF">GCM10007036_18530</name>
</gene>
<reference evidence="2" key="1">
    <citation type="journal article" date="2014" name="Int. J. Syst. Evol. Microbiol.">
        <title>Complete genome sequence of Corynebacterium casei LMG S-19264T (=DSM 44701T), isolated from a smear-ripened cheese.</title>
        <authorList>
            <consortium name="US DOE Joint Genome Institute (JGI-PGF)"/>
            <person name="Walter F."/>
            <person name="Albersmeier A."/>
            <person name="Kalinowski J."/>
            <person name="Ruckert C."/>
        </authorList>
    </citation>
    <scope>NUCLEOTIDE SEQUENCE</scope>
    <source>
        <strain evidence="2">CGMCC 1.12214</strain>
    </source>
</reference>
<reference evidence="2" key="2">
    <citation type="submission" date="2020-09" db="EMBL/GenBank/DDBJ databases">
        <authorList>
            <person name="Sun Q."/>
            <person name="Zhou Y."/>
        </authorList>
    </citation>
    <scope>NUCLEOTIDE SEQUENCE</scope>
    <source>
        <strain evidence="2">CGMCC 1.12214</strain>
    </source>
</reference>
<keyword evidence="1" id="KW-0472">Membrane</keyword>
<comment type="caution">
    <text evidence="2">The sequence shown here is derived from an EMBL/GenBank/DDBJ whole genome shotgun (WGS) entry which is preliminary data.</text>
</comment>
<evidence type="ECO:0000313" key="2">
    <source>
        <dbReference type="EMBL" id="GGH17244.1"/>
    </source>
</evidence>
<evidence type="ECO:0000256" key="1">
    <source>
        <dbReference type="SAM" id="Phobius"/>
    </source>
</evidence>
<evidence type="ECO:0000313" key="3">
    <source>
        <dbReference type="Proteomes" id="UP000603912"/>
    </source>
</evidence>
<dbReference type="RefSeq" id="WP_188517338.1">
    <property type="nucleotide sequence ID" value="NZ_BMES01000001.1"/>
</dbReference>
<feature type="transmembrane region" description="Helical" evidence="1">
    <location>
        <begin position="96"/>
        <end position="119"/>
    </location>
</feature>
<accession>A0A917I5P2</accession>
<name>A0A917I5P2_9HYPH</name>
<feature type="transmembrane region" description="Helical" evidence="1">
    <location>
        <begin position="58"/>
        <end position="76"/>
    </location>
</feature>
<feature type="transmembrane region" description="Helical" evidence="1">
    <location>
        <begin position="259"/>
        <end position="277"/>
    </location>
</feature>
<dbReference type="EMBL" id="BMES01000001">
    <property type="protein sequence ID" value="GGH17244.1"/>
    <property type="molecule type" value="Genomic_DNA"/>
</dbReference>
<proteinExistence type="predicted"/>
<dbReference type="AlphaFoldDB" id="A0A917I5P2"/>
<feature type="transmembrane region" description="Helical" evidence="1">
    <location>
        <begin position="188"/>
        <end position="209"/>
    </location>
</feature>
<sequence length="284" mass="29338">MRALTLFGHAQLNPGAAAPSASSLLAWAATLTFCNGVAGKAIVAINRVGFAPALANSFDMNILVLAAGVVGLRLAWSAEASRPSSRLDYVVAGAAAALALMPYAPMAWLGLSIVALRAMAREKQCDLLRRAGWILAAVSGSLIWTKLLFALFAPTILSGDALLTAALLNVERSGNMVAFADGSGFFQVYPACSSLGNVSVGIVCWVTAVNLHAPGRASWNIVVGVGVAAAVVTINIIRLALIGLYPAQFETIHGAVGEMVTIWTTLAAVVGLSAITLRKRAALV</sequence>
<organism evidence="2 3">
    <name type="scientific">Alsobacter metallidurans</name>
    <dbReference type="NCBI Taxonomy" id="340221"/>
    <lineage>
        <taxon>Bacteria</taxon>
        <taxon>Pseudomonadati</taxon>
        <taxon>Pseudomonadota</taxon>
        <taxon>Alphaproteobacteria</taxon>
        <taxon>Hyphomicrobiales</taxon>
        <taxon>Alsobacteraceae</taxon>
        <taxon>Alsobacter</taxon>
    </lineage>
</organism>
<feature type="transmembrane region" description="Helical" evidence="1">
    <location>
        <begin position="131"/>
        <end position="153"/>
    </location>
</feature>
<protein>
    <recommendedName>
        <fullName evidence="4">Exosortase/archaeosortase family protein</fullName>
    </recommendedName>
</protein>
<keyword evidence="3" id="KW-1185">Reference proteome</keyword>